<keyword evidence="3" id="KW-1185">Reference proteome</keyword>
<organism evidence="2 3">
    <name type="scientific">Brassica napus</name>
    <name type="common">Rape</name>
    <dbReference type="NCBI Taxonomy" id="3708"/>
    <lineage>
        <taxon>Eukaryota</taxon>
        <taxon>Viridiplantae</taxon>
        <taxon>Streptophyta</taxon>
        <taxon>Embryophyta</taxon>
        <taxon>Tracheophyta</taxon>
        <taxon>Spermatophyta</taxon>
        <taxon>Magnoliopsida</taxon>
        <taxon>eudicotyledons</taxon>
        <taxon>Gunneridae</taxon>
        <taxon>Pentapetalae</taxon>
        <taxon>rosids</taxon>
        <taxon>malvids</taxon>
        <taxon>Brassicales</taxon>
        <taxon>Brassicaceae</taxon>
        <taxon>Brassiceae</taxon>
        <taxon>Brassica</taxon>
    </lineage>
</organism>
<dbReference type="EMBL" id="LK032231">
    <property type="protein sequence ID" value="CDY29137.1"/>
    <property type="molecule type" value="Genomic_DNA"/>
</dbReference>
<evidence type="ECO:0000313" key="3">
    <source>
        <dbReference type="Proteomes" id="UP000028999"/>
    </source>
</evidence>
<dbReference type="PaxDb" id="3708-A0A078GVI2"/>
<gene>
    <name evidence="2" type="primary">BnaA09g53900D</name>
    <name evidence="2" type="ORF">GSBRNA2T00041949001</name>
</gene>
<proteinExistence type="predicted"/>
<evidence type="ECO:0000313" key="2">
    <source>
        <dbReference type="EMBL" id="CDY29137.1"/>
    </source>
</evidence>
<accession>A0A078GVI2</accession>
<feature type="region of interest" description="Disordered" evidence="1">
    <location>
        <begin position="1"/>
        <end position="22"/>
    </location>
</feature>
<dbReference type="Gramene" id="CDY29137">
    <property type="protein sequence ID" value="CDY29137"/>
    <property type="gene ID" value="GSBRNA2T00041949001"/>
</dbReference>
<name>A0A078GVI2_BRANA</name>
<evidence type="ECO:0000256" key="1">
    <source>
        <dbReference type="SAM" id="MobiDB-lite"/>
    </source>
</evidence>
<sequence>MQSMVERLPGGSTIGAIQEPSA</sequence>
<reference evidence="2 3" key="1">
    <citation type="journal article" date="2014" name="Science">
        <title>Plant genetics. Early allopolyploid evolution in the post-Neolithic Brassica napus oilseed genome.</title>
        <authorList>
            <person name="Chalhoub B."/>
            <person name="Denoeud F."/>
            <person name="Liu S."/>
            <person name="Parkin I.A."/>
            <person name="Tang H."/>
            <person name="Wang X."/>
            <person name="Chiquet J."/>
            <person name="Belcram H."/>
            <person name="Tong C."/>
            <person name="Samans B."/>
            <person name="Correa M."/>
            <person name="Da Silva C."/>
            <person name="Just J."/>
            <person name="Falentin C."/>
            <person name="Koh C.S."/>
            <person name="Le Clainche I."/>
            <person name="Bernard M."/>
            <person name="Bento P."/>
            <person name="Noel B."/>
            <person name="Labadie K."/>
            <person name="Alberti A."/>
            <person name="Charles M."/>
            <person name="Arnaud D."/>
            <person name="Guo H."/>
            <person name="Daviaud C."/>
            <person name="Alamery S."/>
            <person name="Jabbari K."/>
            <person name="Zhao M."/>
            <person name="Edger P.P."/>
            <person name="Chelaifa H."/>
            <person name="Tack D."/>
            <person name="Lassalle G."/>
            <person name="Mestiri I."/>
            <person name="Schnel N."/>
            <person name="Le Paslier M.C."/>
            <person name="Fan G."/>
            <person name="Renault V."/>
            <person name="Bayer P.E."/>
            <person name="Golicz A.A."/>
            <person name="Manoli S."/>
            <person name="Lee T.H."/>
            <person name="Thi V.H."/>
            <person name="Chalabi S."/>
            <person name="Hu Q."/>
            <person name="Fan C."/>
            <person name="Tollenaere R."/>
            <person name="Lu Y."/>
            <person name="Battail C."/>
            <person name="Shen J."/>
            <person name="Sidebottom C.H."/>
            <person name="Wang X."/>
            <person name="Canaguier A."/>
            <person name="Chauveau A."/>
            <person name="Berard A."/>
            <person name="Deniot G."/>
            <person name="Guan M."/>
            <person name="Liu Z."/>
            <person name="Sun F."/>
            <person name="Lim Y.P."/>
            <person name="Lyons E."/>
            <person name="Town C.D."/>
            <person name="Bancroft I."/>
            <person name="Wang X."/>
            <person name="Meng J."/>
            <person name="Ma J."/>
            <person name="Pires J.C."/>
            <person name="King G.J."/>
            <person name="Brunel D."/>
            <person name="Delourme R."/>
            <person name="Renard M."/>
            <person name="Aury J.M."/>
            <person name="Adams K.L."/>
            <person name="Batley J."/>
            <person name="Snowdon R.J."/>
            <person name="Tost J."/>
            <person name="Edwards D."/>
            <person name="Zhou Y."/>
            <person name="Hua W."/>
            <person name="Sharpe A.G."/>
            <person name="Paterson A.H."/>
            <person name="Guan C."/>
            <person name="Wincker P."/>
        </authorList>
    </citation>
    <scope>NUCLEOTIDE SEQUENCE [LARGE SCALE GENOMIC DNA]</scope>
    <source>
        <strain evidence="3">cv. Darmor-bzh</strain>
    </source>
</reference>
<protein>
    <submittedName>
        <fullName evidence="2">BnaA09g53900D protein</fullName>
    </submittedName>
</protein>
<dbReference type="AlphaFoldDB" id="A0A078GVI2"/>
<dbReference type="Proteomes" id="UP000028999">
    <property type="component" value="Unassembled WGS sequence"/>
</dbReference>